<dbReference type="Pfam" id="PF01490">
    <property type="entry name" value="Aa_trans"/>
    <property type="match status" value="2"/>
</dbReference>
<comment type="subcellular location">
    <subcellularLocation>
        <location evidence="1">Membrane</location>
    </subcellularLocation>
</comment>
<protein>
    <submittedName>
        <fullName evidence="10">Amino acid transporter, transmembrane domain</fullName>
    </submittedName>
</protein>
<sequence>MEVSCSSLDHQQVQNVDDNGKPKRTGPKMATFCAIAQYASLYGLTVGYTITAAISLRAALKAFCFHMKGHDAPCQYASNPYMIAMGILEVFLSQIPSFHELTWLSGLAAVMSIGYSAIGTALSFAKIVSEQSDEEGQLGGVSATTLFYLMCDCFGYAAFGNEAPGNMLTGFGFYEPFWLVALGNIFIVVHLVGAYQVFSQPIVGAVETLARRKFPESKLVMAEYPLKFGNKEFNINFLRIVWRTVFVAVATLLSMAFPFFNAILSLLRAIGFWPCTVFLPIQMHVVQKKIRRESIKWIGLQLLNLLCLLVAVAAAVSSIEGFSSALQTYKPFKTIG</sequence>
<feature type="domain" description="Amino acid transporter transmembrane" evidence="9">
    <location>
        <begin position="25"/>
        <end position="131"/>
    </location>
</feature>
<reference evidence="10 11" key="1">
    <citation type="submission" date="2023-12" db="EMBL/GenBank/DDBJ databases">
        <title>A high-quality genome assembly for Dillenia turbinata (Dilleniales).</title>
        <authorList>
            <person name="Chanderbali A."/>
        </authorList>
    </citation>
    <scope>NUCLEOTIDE SEQUENCE [LARGE SCALE GENOMIC DNA]</scope>
    <source>
        <strain evidence="10">LSX21</strain>
        <tissue evidence="10">Leaf</tissue>
    </source>
</reference>
<comment type="caution">
    <text evidence="10">The sequence shown here is derived from an EMBL/GenBank/DDBJ whole genome shotgun (WGS) entry which is preliminary data.</text>
</comment>
<proteinExistence type="predicted"/>
<keyword evidence="11" id="KW-1185">Reference proteome</keyword>
<evidence type="ECO:0000313" key="10">
    <source>
        <dbReference type="EMBL" id="KAK6912762.1"/>
    </source>
</evidence>
<keyword evidence="5 8" id="KW-1133">Transmembrane helix</keyword>
<evidence type="ECO:0000313" key="11">
    <source>
        <dbReference type="Proteomes" id="UP001370490"/>
    </source>
</evidence>
<feature type="region of interest" description="Disordered" evidence="7">
    <location>
        <begin position="1"/>
        <end position="23"/>
    </location>
</feature>
<evidence type="ECO:0000256" key="1">
    <source>
        <dbReference type="ARBA" id="ARBA00004370"/>
    </source>
</evidence>
<feature type="transmembrane region" description="Helical" evidence="8">
    <location>
        <begin position="298"/>
        <end position="319"/>
    </location>
</feature>
<feature type="transmembrane region" description="Helical" evidence="8">
    <location>
        <begin position="104"/>
        <end position="125"/>
    </location>
</feature>
<dbReference type="GO" id="GO:0016020">
    <property type="term" value="C:membrane"/>
    <property type="evidence" value="ECO:0007669"/>
    <property type="project" value="UniProtKB-SubCell"/>
</dbReference>
<keyword evidence="3 8" id="KW-0812">Transmembrane</keyword>
<name>A0AAN8UMD4_9MAGN</name>
<evidence type="ECO:0000256" key="2">
    <source>
        <dbReference type="ARBA" id="ARBA00022448"/>
    </source>
</evidence>
<dbReference type="PANTHER" id="PTHR48017">
    <property type="entry name" value="OS05G0424000 PROTEIN-RELATED"/>
    <property type="match status" value="1"/>
</dbReference>
<feature type="transmembrane region" description="Helical" evidence="8">
    <location>
        <begin position="177"/>
        <end position="198"/>
    </location>
</feature>
<evidence type="ECO:0000256" key="6">
    <source>
        <dbReference type="ARBA" id="ARBA00023136"/>
    </source>
</evidence>
<dbReference type="InterPro" id="IPR013057">
    <property type="entry name" value="AA_transpt_TM"/>
</dbReference>
<evidence type="ECO:0000256" key="3">
    <source>
        <dbReference type="ARBA" id="ARBA00022692"/>
    </source>
</evidence>
<feature type="transmembrane region" description="Helical" evidence="8">
    <location>
        <begin position="137"/>
        <end position="157"/>
    </location>
</feature>
<keyword evidence="4" id="KW-0029">Amino-acid transport</keyword>
<dbReference type="AlphaFoldDB" id="A0AAN8UMD4"/>
<dbReference type="EMBL" id="JBAMMX010000027">
    <property type="protein sequence ID" value="KAK6912762.1"/>
    <property type="molecule type" value="Genomic_DNA"/>
</dbReference>
<evidence type="ECO:0000256" key="8">
    <source>
        <dbReference type="SAM" id="Phobius"/>
    </source>
</evidence>
<dbReference type="Proteomes" id="UP001370490">
    <property type="component" value="Unassembled WGS sequence"/>
</dbReference>
<feature type="transmembrane region" description="Helical" evidence="8">
    <location>
        <begin position="81"/>
        <end position="98"/>
    </location>
</feature>
<gene>
    <name evidence="10" type="ORF">RJ641_022363</name>
</gene>
<feature type="transmembrane region" description="Helical" evidence="8">
    <location>
        <begin position="240"/>
        <end position="260"/>
    </location>
</feature>
<evidence type="ECO:0000256" key="7">
    <source>
        <dbReference type="SAM" id="MobiDB-lite"/>
    </source>
</evidence>
<feature type="transmembrane region" description="Helical" evidence="8">
    <location>
        <begin position="266"/>
        <end position="286"/>
    </location>
</feature>
<keyword evidence="6 8" id="KW-0472">Membrane</keyword>
<feature type="transmembrane region" description="Helical" evidence="8">
    <location>
        <begin position="39"/>
        <end position="60"/>
    </location>
</feature>
<evidence type="ECO:0000256" key="4">
    <source>
        <dbReference type="ARBA" id="ARBA00022970"/>
    </source>
</evidence>
<accession>A0AAN8UMD4</accession>
<evidence type="ECO:0000259" key="9">
    <source>
        <dbReference type="Pfam" id="PF01490"/>
    </source>
</evidence>
<evidence type="ECO:0000256" key="5">
    <source>
        <dbReference type="ARBA" id="ARBA00022989"/>
    </source>
</evidence>
<organism evidence="10 11">
    <name type="scientific">Dillenia turbinata</name>
    <dbReference type="NCBI Taxonomy" id="194707"/>
    <lineage>
        <taxon>Eukaryota</taxon>
        <taxon>Viridiplantae</taxon>
        <taxon>Streptophyta</taxon>
        <taxon>Embryophyta</taxon>
        <taxon>Tracheophyta</taxon>
        <taxon>Spermatophyta</taxon>
        <taxon>Magnoliopsida</taxon>
        <taxon>eudicotyledons</taxon>
        <taxon>Gunneridae</taxon>
        <taxon>Pentapetalae</taxon>
        <taxon>Dilleniales</taxon>
        <taxon>Dilleniaceae</taxon>
        <taxon>Dillenia</taxon>
    </lineage>
</organism>
<feature type="domain" description="Amino acid transporter transmembrane" evidence="9">
    <location>
        <begin position="141"/>
        <end position="320"/>
    </location>
</feature>
<keyword evidence="2" id="KW-0813">Transport</keyword>
<dbReference type="GO" id="GO:0006865">
    <property type="term" value="P:amino acid transport"/>
    <property type="evidence" value="ECO:0007669"/>
    <property type="project" value="UniProtKB-KW"/>
</dbReference>
<feature type="compositionally biased region" description="Polar residues" evidence="7">
    <location>
        <begin position="1"/>
        <end position="17"/>
    </location>
</feature>